<evidence type="ECO:0000256" key="3">
    <source>
        <dbReference type="ARBA" id="ARBA00022596"/>
    </source>
</evidence>
<dbReference type="InterPro" id="IPR007864">
    <property type="entry name" value="UreE_C_dom"/>
</dbReference>
<evidence type="ECO:0000256" key="4">
    <source>
        <dbReference type="ARBA" id="ARBA00023186"/>
    </source>
</evidence>
<evidence type="ECO:0000259" key="6">
    <source>
        <dbReference type="SMART" id="SM00988"/>
    </source>
</evidence>
<dbReference type="HAMAP" id="MF_00822">
    <property type="entry name" value="UreE"/>
    <property type="match status" value="1"/>
</dbReference>
<keyword evidence="8" id="KW-1185">Reference proteome</keyword>
<evidence type="ECO:0000256" key="5">
    <source>
        <dbReference type="HAMAP-Rule" id="MF_00822"/>
    </source>
</evidence>
<dbReference type="Gene3D" id="3.30.70.790">
    <property type="entry name" value="UreE, C-terminal domain"/>
    <property type="match status" value="1"/>
</dbReference>
<evidence type="ECO:0000256" key="2">
    <source>
        <dbReference type="ARBA" id="ARBA00022490"/>
    </source>
</evidence>
<reference evidence="7 8" key="1">
    <citation type="submission" date="2017-05" db="EMBL/GenBank/DDBJ databases">
        <title>The Genome Sequence of Enterococcus sp. 10A9_DIV0425.</title>
        <authorList>
            <consortium name="The Broad Institute Genomics Platform"/>
            <consortium name="The Broad Institute Genomic Center for Infectious Diseases"/>
            <person name="Earl A."/>
            <person name="Manson A."/>
            <person name="Schwartman J."/>
            <person name="Gilmore M."/>
            <person name="Abouelleil A."/>
            <person name="Cao P."/>
            <person name="Chapman S."/>
            <person name="Cusick C."/>
            <person name="Shea T."/>
            <person name="Young S."/>
            <person name="Neafsey D."/>
            <person name="Nusbaum C."/>
            <person name="Birren B."/>
        </authorList>
    </citation>
    <scope>NUCLEOTIDE SEQUENCE [LARGE SCALE GENOMIC DNA]</scope>
    <source>
        <strain evidence="7 8">10A9_DIV0425</strain>
    </source>
</reference>
<dbReference type="Pfam" id="PF02814">
    <property type="entry name" value="UreE_N"/>
    <property type="match status" value="1"/>
</dbReference>
<comment type="subcellular location">
    <subcellularLocation>
        <location evidence="1 5">Cytoplasm</location>
    </subcellularLocation>
</comment>
<name>A0A242K0H7_9ENTE</name>
<protein>
    <recommendedName>
        <fullName evidence="5">Urease accessory protein UreE</fullName>
    </recommendedName>
</protein>
<dbReference type="GO" id="GO:0051082">
    <property type="term" value="F:unfolded protein binding"/>
    <property type="evidence" value="ECO:0007669"/>
    <property type="project" value="UniProtKB-UniRule"/>
</dbReference>
<dbReference type="PIRSF" id="PIRSF036402">
    <property type="entry name" value="Ureas_acces_UreE"/>
    <property type="match status" value="1"/>
</dbReference>
<comment type="caution">
    <text evidence="7">The sequence shown here is derived from an EMBL/GenBank/DDBJ whole genome shotgun (WGS) entry which is preliminary data.</text>
</comment>
<dbReference type="Pfam" id="PF05194">
    <property type="entry name" value="UreE_C"/>
    <property type="match status" value="1"/>
</dbReference>
<dbReference type="EMBL" id="NGMO01000002">
    <property type="protein sequence ID" value="OTP11161.1"/>
    <property type="molecule type" value="Genomic_DNA"/>
</dbReference>
<dbReference type="GO" id="GO:0065003">
    <property type="term" value="P:protein-containing complex assembly"/>
    <property type="evidence" value="ECO:0007669"/>
    <property type="project" value="InterPro"/>
</dbReference>
<organism evidence="7 8">
    <name type="scientific">Candidatus Enterococcus wittei</name>
    <dbReference type="NCBI Taxonomy" id="1987383"/>
    <lineage>
        <taxon>Bacteria</taxon>
        <taxon>Bacillati</taxon>
        <taxon>Bacillota</taxon>
        <taxon>Bacilli</taxon>
        <taxon>Lactobacillales</taxon>
        <taxon>Enterococcaceae</taxon>
        <taxon>Enterococcus</taxon>
    </lineage>
</organism>
<gene>
    <name evidence="5" type="primary">ureE</name>
    <name evidence="7" type="ORF">A5844_001295</name>
</gene>
<dbReference type="InterPro" id="IPR012406">
    <property type="entry name" value="UreE"/>
</dbReference>
<dbReference type="GO" id="GO:0006457">
    <property type="term" value="P:protein folding"/>
    <property type="evidence" value="ECO:0007669"/>
    <property type="project" value="InterPro"/>
</dbReference>
<dbReference type="Proteomes" id="UP000194933">
    <property type="component" value="Unassembled WGS sequence"/>
</dbReference>
<feature type="domain" description="UreE urease accessory N-terminal" evidence="6">
    <location>
        <begin position="6"/>
        <end position="71"/>
    </location>
</feature>
<dbReference type="SMART" id="SM00988">
    <property type="entry name" value="UreE_N"/>
    <property type="match status" value="1"/>
</dbReference>
<comment type="similarity">
    <text evidence="5">Belongs to the UreE family.</text>
</comment>
<comment type="function">
    <text evidence="5">Involved in urease metallocenter assembly. Binds nickel. Probably functions as a nickel donor during metallocenter assembly.</text>
</comment>
<dbReference type="Gene3D" id="2.60.260.20">
    <property type="entry name" value="Urease metallochaperone UreE, N-terminal domain"/>
    <property type="match status" value="1"/>
</dbReference>
<keyword evidence="3 5" id="KW-0533">Nickel</keyword>
<evidence type="ECO:0000313" key="8">
    <source>
        <dbReference type="Proteomes" id="UP000194933"/>
    </source>
</evidence>
<dbReference type="GO" id="GO:0019627">
    <property type="term" value="P:urea metabolic process"/>
    <property type="evidence" value="ECO:0007669"/>
    <property type="project" value="InterPro"/>
</dbReference>
<keyword evidence="2 5" id="KW-0963">Cytoplasm</keyword>
<proteinExistence type="inferred from homology"/>
<dbReference type="SUPFAM" id="SSF69287">
    <property type="entry name" value="Urease metallochaperone UreE, N-terminal domain"/>
    <property type="match status" value="1"/>
</dbReference>
<dbReference type="RefSeq" id="WP_086284401.1">
    <property type="nucleotide sequence ID" value="NZ_NGMO01000002.1"/>
</dbReference>
<evidence type="ECO:0000313" key="7">
    <source>
        <dbReference type="EMBL" id="OTP11161.1"/>
    </source>
</evidence>
<evidence type="ECO:0000256" key="1">
    <source>
        <dbReference type="ARBA" id="ARBA00004496"/>
    </source>
</evidence>
<dbReference type="SUPFAM" id="SSF69737">
    <property type="entry name" value="Urease metallochaperone UreE, C-terminal domain"/>
    <property type="match status" value="1"/>
</dbReference>
<accession>A0A242K0H7</accession>
<keyword evidence="4 5" id="KW-0143">Chaperone</keyword>
<dbReference type="GO" id="GO:0005737">
    <property type="term" value="C:cytoplasm"/>
    <property type="evidence" value="ECO:0007669"/>
    <property type="project" value="UniProtKB-SubCell"/>
</dbReference>
<dbReference type="InterPro" id="IPR004029">
    <property type="entry name" value="UreE_N"/>
</dbReference>
<dbReference type="CDD" id="cd00571">
    <property type="entry name" value="UreE"/>
    <property type="match status" value="1"/>
</dbReference>
<dbReference type="STRING" id="1987383.A5844_001295"/>
<sequence length="152" mass="17114">MIFTNISGKIDDLTNKEDYHIEVAELASDDLSKRVIRVTSDHGNEFGIRLSDESDELKNGSYFLIDDKNILVLSVIPEKMIVIKPKDIDEMGKIAHLLGNTHKPIEVEDGTIKLAIDPVVLDVLNHRQIEYRTEKIALNSPLRHVNLAHAHG</sequence>
<dbReference type="InterPro" id="IPR036118">
    <property type="entry name" value="UreE_N_sf"/>
</dbReference>
<dbReference type="AlphaFoldDB" id="A0A242K0H7"/>
<dbReference type="GO" id="GO:0016151">
    <property type="term" value="F:nickel cation binding"/>
    <property type="evidence" value="ECO:0007669"/>
    <property type="project" value="UniProtKB-UniRule"/>
</dbReference>